<dbReference type="Pfam" id="PF13280">
    <property type="entry name" value="WYL"/>
    <property type="match status" value="1"/>
</dbReference>
<accession>N6W3P1</accession>
<dbReference type="EMBL" id="APLQ01000005">
    <property type="protein sequence ID" value="ENO17155.1"/>
    <property type="molecule type" value="Genomic_DNA"/>
</dbReference>
<dbReference type="HOGENOM" id="CLU_054168_0_1_6"/>
<protein>
    <submittedName>
        <fullName evidence="4">WYL domain-containing protein</fullName>
    </submittedName>
</protein>
<evidence type="ECO:0000259" key="3">
    <source>
        <dbReference type="Pfam" id="PF26109"/>
    </source>
</evidence>
<evidence type="ECO:0000259" key="1">
    <source>
        <dbReference type="Pfam" id="PF13280"/>
    </source>
</evidence>
<dbReference type="InterPro" id="IPR059020">
    <property type="entry name" value="CapW_CTD"/>
</dbReference>
<name>N6W3P1_9GAMM</name>
<proteinExistence type="predicted"/>
<dbReference type="PROSITE" id="PS52050">
    <property type="entry name" value="WYL"/>
    <property type="match status" value="1"/>
</dbReference>
<keyword evidence="5" id="KW-1185">Reference proteome</keyword>
<dbReference type="InterPro" id="IPR059019">
    <property type="entry name" value="WHD_CapW"/>
</dbReference>
<dbReference type="STRING" id="626887.J057_00779"/>
<dbReference type="Pfam" id="PF26109">
    <property type="entry name" value="WHD_BrxR"/>
    <property type="match status" value="1"/>
</dbReference>
<dbReference type="PANTHER" id="PTHR34580">
    <property type="match status" value="1"/>
</dbReference>
<evidence type="ECO:0000259" key="2">
    <source>
        <dbReference type="Pfam" id="PF26107"/>
    </source>
</evidence>
<dbReference type="OrthoDB" id="6400324at2"/>
<dbReference type="InterPro" id="IPR051534">
    <property type="entry name" value="CBASS_pafABC_assoc_protein"/>
</dbReference>
<dbReference type="eggNOG" id="COG2378">
    <property type="taxonomic scope" value="Bacteria"/>
</dbReference>
<dbReference type="InterPro" id="IPR026881">
    <property type="entry name" value="WYL_dom"/>
</dbReference>
<dbReference type="Proteomes" id="UP000013165">
    <property type="component" value="Unassembled WGS sequence"/>
</dbReference>
<dbReference type="PANTHER" id="PTHR34580:SF3">
    <property type="entry name" value="PROTEIN PAFB"/>
    <property type="match status" value="1"/>
</dbReference>
<dbReference type="InterPro" id="IPR016634">
    <property type="entry name" value="CapW-like"/>
</dbReference>
<dbReference type="RefSeq" id="WP_004578807.1">
    <property type="nucleotide sequence ID" value="NZ_AP028879.1"/>
</dbReference>
<organism evidence="4 5">
    <name type="scientific">Marinobacter nanhaiticus D15-8W</name>
    <dbReference type="NCBI Taxonomy" id="626887"/>
    <lineage>
        <taxon>Bacteria</taxon>
        <taxon>Pseudomonadati</taxon>
        <taxon>Pseudomonadota</taxon>
        <taxon>Gammaproteobacteria</taxon>
        <taxon>Pseudomonadales</taxon>
        <taxon>Marinobacteraceae</taxon>
        <taxon>Marinobacter</taxon>
    </lineage>
</organism>
<feature type="domain" description="DNA-binding transcriptional repressor CapW C-terminal dimerisation" evidence="2">
    <location>
        <begin position="209"/>
        <end position="279"/>
    </location>
</feature>
<dbReference type="Pfam" id="PF26107">
    <property type="entry name" value="BrxR_CTD"/>
    <property type="match status" value="1"/>
</dbReference>
<feature type="domain" description="WYL" evidence="1">
    <location>
        <begin position="120"/>
        <end position="186"/>
    </location>
</feature>
<dbReference type="PIRSF" id="PIRSF015558">
    <property type="entry name" value="Txn_reg_DeoR_prd"/>
    <property type="match status" value="1"/>
</dbReference>
<reference evidence="4 5" key="1">
    <citation type="journal article" date="2013" name="Genome Announc.">
        <title>Genome Sequence of the Polycyclic Aromatic Hydrocarbon-Degrading Bacterium Strain Marinobacter nanhaiticus D15-8WT.</title>
        <authorList>
            <person name="Cui Z."/>
            <person name="Gao W."/>
            <person name="Li Q."/>
            <person name="Xu G."/>
            <person name="Zheng L."/>
        </authorList>
    </citation>
    <scope>NUCLEOTIDE SEQUENCE [LARGE SCALE GENOMIC DNA]</scope>
    <source>
        <strain evidence="4 5">D15-8W</strain>
    </source>
</reference>
<sequence>MQKVPLSRVTGQQLERLAHIEFLAYFTGKVTRKDIMSRFDVSSAAATRDLTAYIDAAPDNIAYDPRQKHYVTTNEFRCLLPLSADKCLSTLTSGFGDVMDGGEEFRCAHHIALERPDLDVTATFSRAISRRKPIKVEYVSMTSGVSARIICPHSLINNGLRWHARAYDRKRGKFSDFVLNRVLSAKLLSKETPRPNEIGSADIDWTEEVELLIRAHPRLNSDSRRAVEQEFGMQDGCFKKRVRKAQVGYLLNSWNVDSTPNAVLKGRHILLHLENAQEIKNMEIESFKLAPSLD</sequence>
<evidence type="ECO:0000313" key="4">
    <source>
        <dbReference type="EMBL" id="ENO17155.1"/>
    </source>
</evidence>
<dbReference type="AlphaFoldDB" id="N6W3P1"/>
<gene>
    <name evidence="4" type="ORF">J057_00779</name>
</gene>
<feature type="domain" description="DNA-binding transcriptional repressor CapW winged helix-turn-helix" evidence="3">
    <location>
        <begin position="14"/>
        <end position="90"/>
    </location>
</feature>
<comment type="caution">
    <text evidence="4">The sequence shown here is derived from an EMBL/GenBank/DDBJ whole genome shotgun (WGS) entry which is preliminary data.</text>
</comment>
<evidence type="ECO:0000313" key="5">
    <source>
        <dbReference type="Proteomes" id="UP000013165"/>
    </source>
</evidence>